<dbReference type="AlphaFoldDB" id="A0A1G7H1I4"/>
<evidence type="ECO:0000313" key="2">
    <source>
        <dbReference type="Proteomes" id="UP000199072"/>
    </source>
</evidence>
<reference evidence="1 2" key="1">
    <citation type="submission" date="2016-10" db="EMBL/GenBank/DDBJ databases">
        <authorList>
            <person name="de Groot N.N."/>
        </authorList>
    </citation>
    <scope>NUCLEOTIDE SEQUENCE [LARGE SCALE GENOMIC DNA]</scope>
    <source>
        <strain evidence="1 2">47C3B</strain>
    </source>
</reference>
<dbReference type="EMBL" id="FNAI01000011">
    <property type="protein sequence ID" value="SDE94009.1"/>
    <property type="molecule type" value="Genomic_DNA"/>
</dbReference>
<sequence length="195" mass="21629">MKIENPVALRFLLQDELYLLNTDKLLYTEDAIAPHIAEQPAASIIQVAPTVKEPEPVSIVPAPEVKTPPLTFNYLGKNLKNFVVLVNYPALEFIDDAHLTALTNIIKRKELAIDDLAIVNLAHHSTAKYDELLTFFKPTKLLILGKAALPQDIAPLVLNVPKPLGALTALQSFSFGEMMDSVDNKKAFWEQVKGF</sequence>
<dbReference type="OrthoDB" id="797407at2"/>
<accession>A0A1G7H1I4</accession>
<dbReference type="Proteomes" id="UP000199072">
    <property type="component" value="Unassembled WGS sequence"/>
</dbReference>
<name>A0A1G7H1I4_9SPHI</name>
<evidence type="ECO:0000313" key="1">
    <source>
        <dbReference type="EMBL" id="SDE94009.1"/>
    </source>
</evidence>
<proteinExistence type="predicted"/>
<dbReference type="STRING" id="1391627.SAMN05216464_1114"/>
<gene>
    <name evidence="1" type="ORF">SAMN05216464_1114</name>
</gene>
<keyword evidence="2" id="KW-1185">Reference proteome</keyword>
<dbReference type="RefSeq" id="WP_091152286.1">
    <property type="nucleotide sequence ID" value="NZ_FNAI01000011.1"/>
</dbReference>
<protein>
    <submittedName>
        <fullName evidence="1">Uncharacterized protein</fullName>
    </submittedName>
</protein>
<organism evidence="1 2">
    <name type="scientific">Mucilaginibacter pineti</name>
    <dbReference type="NCBI Taxonomy" id="1391627"/>
    <lineage>
        <taxon>Bacteria</taxon>
        <taxon>Pseudomonadati</taxon>
        <taxon>Bacteroidota</taxon>
        <taxon>Sphingobacteriia</taxon>
        <taxon>Sphingobacteriales</taxon>
        <taxon>Sphingobacteriaceae</taxon>
        <taxon>Mucilaginibacter</taxon>
    </lineage>
</organism>